<name>A0ABS4XVE9_GLUPR</name>
<evidence type="ECO:0000313" key="3">
    <source>
        <dbReference type="Proteomes" id="UP001195422"/>
    </source>
</evidence>
<feature type="signal peptide" evidence="1">
    <location>
        <begin position="1"/>
        <end position="33"/>
    </location>
</feature>
<dbReference type="EMBL" id="JAGIOJ010000001">
    <property type="protein sequence ID" value="MBP2400310.1"/>
    <property type="molecule type" value="Genomic_DNA"/>
</dbReference>
<feature type="chain" id="PRO_5047447982" description="Secreted protein" evidence="1">
    <location>
        <begin position="34"/>
        <end position="74"/>
    </location>
</feature>
<reference evidence="2 3" key="1">
    <citation type="submission" date="2021-03" db="EMBL/GenBank/DDBJ databases">
        <title>Sequencing the genomes of 1000 actinobacteria strains.</title>
        <authorList>
            <person name="Klenk H.-P."/>
        </authorList>
    </citation>
    <scope>NUCLEOTIDE SEQUENCE [LARGE SCALE GENOMIC DNA]</scope>
    <source>
        <strain evidence="2 3">DSM 20168</strain>
    </source>
</reference>
<keyword evidence="3" id="KW-1185">Reference proteome</keyword>
<comment type="caution">
    <text evidence="2">The sequence shown here is derived from an EMBL/GenBank/DDBJ whole genome shotgun (WGS) entry which is preliminary data.</text>
</comment>
<protein>
    <recommendedName>
        <fullName evidence="4">Secreted protein</fullName>
    </recommendedName>
</protein>
<sequence length="74" mass="7056">MDHPPSPSGPVQVASAPAGAALASAASSLPAVAALVLPVVESVSEECEAPVLTVAPVPASVPGPVCGSWDCPEG</sequence>
<evidence type="ECO:0008006" key="4">
    <source>
        <dbReference type="Google" id="ProtNLM"/>
    </source>
</evidence>
<evidence type="ECO:0000313" key="2">
    <source>
        <dbReference type="EMBL" id="MBP2400310.1"/>
    </source>
</evidence>
<proteinExistence type="predicted"/>
<gene>
    <name evidence="2" type="ORF">JOF39_003391</name>
</gene>
<organism evidence="2 3">
    <name type="scientific">Glutamicibacter protophormiae</name>
    <name type="common">Brevibacterium protophormiae</name>
    <dbReference type="NCBI Taxonomy" id="37930"/>
    <lineage>
        <taxon>Bacteria</taxon>
        <taxon>Bacillati</taxon>
        <taxon>Actinomycetota</taxon>
        <taxon>Actinomycetes</taxon>
        <taxon>Micrococcales</taxon>
        <taxon>Micrococcaceae</taxon>
        <taxon>Glutamicibacter</taxon>
    </lineage>
</organism>
<dbReference type="RefSeq" id="WP_188948876.1">
    <property type="nucleotide sequence ID" value="NZ_BMPH01000010.1"/>
</dbReference>
<dbReference type="Proteomes" id="UP001195422">
    <property type="component" value="Unassembled WGS sequence"/>
</dbReference>
<keyword evidence="1" id="KW-0732">Signal</keyword>
<evidence type="ECO:0000256" key="1">
    <source>
        <dbReference type="SAM" id="SignalP"/>
    </source>
</evidence>
<accession>A0ABS4XVE9</accession>